<keyword evidence="3" id="KW-0687">Ribonucleoprotein</keyword>
<name>A0A2I2G231_9EURO</name>
<dbReference type="OrthoDB" id="359154at2759"/>
<gene>
    <name evidence="5" type="ORF">P170DRAFT_363563</name>
</gene>
<dbReference type="GeneID" id="36552283"/>
<dbReference type="GO" id="GO:0003735">
    <property type="term" value="F:structural constituent of ribosome"/>
    <property type="evidence" value="ECO:0007669"/>
    <property type="project" value="InterPro"/>
</dbReference>
<accession>A0A2I2G231</accession>
<dbReference type="GO" id="GO:0006412">
    <property type="term" value="P:translation"/>
    <property type="evidence" value="ECO:0007669"/>
    <property type="project" value="InterPro"/>
</dbReference>
<dbReference type="InterPro" id="IPR041988">
    <property type="entry name" value="Ribosomal_uL24_KOW"/>
</dbReference>
<dbReference type="VEuPathDB" id="FungiDB:P170DRAFT_363563"/>
<dbReference type="EMBL" id="MSFO01000006">
    <property type="protein sequence ID" value="PLB46942.1"/>
    <property type="molecule type" value="Genomic_DNA"/>
</dbReference>
<dbReference type="InterPro" id="IPR008991">
    <property type="entry name" value="Translation_prot_SH3-like_sf"/>
</dbReference>
<dbReference type="InterPro" id="IPR014722">
    <property type="entry name" value="Rib_uL2_dom2"/>
</dbReference>
<evidence type="ECO:0000256" key="4">
    <source>
        <dbReference type="SAM" id="MobiDB-lite"/>
    </source>
</evidence>
<dbReference type="PANTHER" id="PTHR12903">
    <property type="entry name" value="MITOCHONDRIAL RIBOSOMAL PROTEIN L24"/>
    <property type="match status" value="1"/>
</dbReference>
<dbReference type="STRING" id="1392250.A0A2I2G231"/>
<dbReference type="InterPro" id="IPR003256">
    <property type="entry name" value="Ribosomal_uL24"/>
</dbReference>
<feature type="region of interest" description="Disordered" evidence="4">
    <location>
        <begin position="52"/>
        <end position="89"/>
    </location>
</feature>
<dbReference type="GO" id="GO:0005840">
    <property type="term" value="C:ribosome"/>
    <property type="evidence" value="ECO:0007669"/>
    <property type="project" value="UniProtKB-KW"/>
</dbReference>
<keyword evidence="2" id="KW-0689">Ribosomal protein</keyword>
<dbReference type="Proteomes" id="UP000234275">
    <property type="component" value="Unassembled WGS sequence"/>
</dbReference>
<keyword evidence="6" id="KW-1185">Reference proteome</keyword>
<dbReference type="Pfam" id="PF22682">
    <property type="entry name" value="Ribosomal_uL24m-like"/>
    <property type="match status" value="1"/>
</dbReference>
<reference evidence="5 6" key="1">
    <citation type="submission" date="2016-12" db="EMBL/GenBank/DDBJ databases">
        <title>The genomes of Aspergillus section Nigri reveals drivers in fungal speciation.</title>
        <authorList>
            <consortium name="DOE Joint Genome Institute"/>
            <person name="Vesth T.C."/>
            <person name="Nybo J."/>
            <person name="Theobald S."/>
            <person name="Brandl J."/>
            <person name="Frisvad J.C."/>
            <person name="Nielsen K.F."/>
            <person name="Lyhne E.K."/>
            <person name="Kogle M.E."/>
            <person name="Kuo A."/>
            <person name="Riley R."/>
            <person name="Clum A."/>
            <person name="Nolan M."/>
            <person name="Lipzen A."/>
            <person name="Salamov A."/>
            <person name="Henrissat B."/>
            <person name="Wiebenga A."/>
            <person name="De Vries R.P."/>
            <person name="Grigoriev I.V."/>
            <person name="Mortensen U.H."/>
            <person name="Andersen M.R."/>
            <person name="Baker S.E."/>
        </authorList>
    </citation>
    <scope>NUCLEOTIDE SEQUENCE [LARGE SCALE GENOMIC DNA]</scope>
    <source>
        <strain evidence="5 6">IBT 23096</strain>
    </source>
</reference>
<dbReference type="GO" id="GO:1990904">
    <property type="term" value="C:ribonucleoprotein complex"/>
    <property type="evidence" value="ECO:0007669"/>
    <property type="project" value="UniProtKB-KW"/>
</dbReference>
<dbReference type="AlphaFoldDB" id="A0A2I2G231"/>
<protein>
    <recommendedName>
        <fullName evidence="7">KOW motif domain protein</fullName>
    </recommendedName>
</protein>
<feature type="compositionally biased region" description="Basic and acidic residues" evidence="4">
    <location>
        <begin position="52"/>
        <end position="61"/>
    </location>
</feature>
<dbReference type="GO" id="GO:0003723">
    <property type="term" value="F:RNA binding"/>
    <property type="evidence" value="ECO:0007669"/>
    <property type="project" value="InterPro"/>
</dbReference>
<comment type="similarity">
    <text evidence="1">Belongs to the universal ribosomal protein uL24 family.</text>
</comment>
<sequence length="354" mass="40810">MQKVIRRTALARNQAQRKAIRATKTAEREELKDTLRQRFAYNRIQLDAVRSERERRREDWMRGPLAPQRDAGPEGASFGALSPQAMNPPTIPKHLRRKYINIAAGDRVCIVKGKDKGKINEVTRVDESNETVTVKDLNMADVHFPEWLNEQYGSKSPFQTVSLPISIDDVRLVVALDDPATGNTRDVLVDHVRGGGPFLEREYATTTPRHTRYIAGENIEIPWPRNEPLNLKDEEWDTLRMEVETPTWVPSLHNSPFPPSVMDELRNKFSKYRVRHDPEWVQAKKMEDYKKEYLQSRSLWTPKGELLAMVRAKKEERLKARKDANGNYLMDTQTTSFIEDFMKGKAANKASNKA</sequence>
<dbReference type="Gene3D" id="2.30.30.30">
    <property type="match status" value="1"/>
</dbReference>
<evidence type="ECO:0008006" key="7">
    <source>
        <dbReference type="Google" id="ProtNLM"/>
    </source>
</evidence>
<evidence type="ECO:0000256" key="3">
    <source>
        <dbReference type="ARBA" id="ARBA00023274"/>
    </source>
</evidence>
<dbReference type="CDD" id="cd06089">
    <property type="entry name" value="KOW_RPL26"/>
    <property type="match status" value="1"/>
</dbReference>
<evidence type="ECO:0000256" key="1">
    <source>
        <dbReference type="ARBA" id="ARBA00010618"/>
    </source>
</evidence>
<dbReference type="RefSeq" id="XP_024702244.1">
    <property type="nucleotide sequence ID" value="XM_024844583.1"/>
</dbReference>
<organism evidence="5 6">
    <name type="scientific">Aspergillus steynii IBT 23096</name>
    <dbReference type="NCBI Taxonomy" id="1392250"/>
    <lineage>
        <taxon>Eukaryota</taxon>
        <taxon>Fungi</taxon>
        <taxon>Dikarya</taxon>
        <taxon>Ascomycota</taxon>
        <taxon>Pezizomycotina</taxon>
        <taxon>Eurotiomycetes</taxon>
        <taxon>Eurotiomycetidae</taxon>
        <taxon>Eurotiales</taxon>
        <taxon>Aspergillaceae</taxon>
        <taxon>Aspergillus</taxon>
        <taxon>Aspergillus subgen. Circumdati</taxon>
    </lineage>
</organism>
<dbReference type="SUPFAM" id="SSF50104">
    <property type="entry name" value="Translation proteins SH3-like domain"/>
    <property type="match status" value="1"/>
</dbReference>
<proteinExistence type="inferred from homology"/>
<evidence type="ECO:0000256" key="2">
    <source>
        <dbReference type="ARBA" id="ARBA00022980"/>
    </source>
</evidence>
<comment type="caution">
    <text evidence="5">The sequence shown here is derived from an EMBL/GenBank/DDBJ whole genome shotgun (WGS) entry which is preliminary data.</text>
</comment>
<evidence type="ECO:0000313" key="5">
    <source>
        <dbReference type="EMBL" id="PLB46942.1"/>
    </source>
</evidence>
<evidence type="ECO:0000313" key="6">
    <source>
        <dbReference type="Proteomes" id="UP000234275"/>
    </source>
</evidence>